<proteinExistence type="predicted"/>
<dbReference type="RefSeq" id="WP_112863236.1">
    <property type="nucleotide sequence ID" value="NZ_UAQP01000014.1"/>
</dbReference>
<gene>
    <name evidence="1" type="ORF">NCTC11166_02662</name>
</gene>
<reference evidence="1 2" key="1">
    <citation type="submission" date="2018-06" db="EMBL/GenBank/DDBJ databases">
        <authorList>
            <consortium name="Pathogen Informatics"/>
            <person name="Doyle S."/>
        </authorList>
    </citation>
    <scope>NUCLEOTIDE SEQUENCE [LARGE SCALE GENOMIC DNA]</scope>
    <source>
        <strain evidence="1 2">NCTC11166</strain>
    </source>
</reference>
<dbReference type="Proteomes" id="UP000251186">
    <property type="component" value="Unassembled WGS sequence"/>
</dbReference>
<name>A0A2X1BEV9_BREVE</name>
<dbReference type="AlphaFoldDB" id="A0A2X1BEV9"/>
<sequence>MAEAGLEGFRTEWAPSVADLLIDPAVSFALKDVLRTWEVRDPVDAARDARLLAEVLERRADEAMSWIV</sequence>
<accession>A0A2X1BEV9</accession>
<dbReference type="EMBL" id="UAQP01000014">
    <property type="protein sequence ID" value="SPU55267.1"/>
    <property type="molecule type" value="Genomic_DNA"/>
</dbReference>
<organism evidence="1 2">
    <name type="scientific">Brevundimonas vesicularis</name>
    <name type="common">Pseudomonas vesicularis</name>
    <dbReference type="NCBI Taxonomy" id="41276"/>
    <lineage>
        <taxon>Bacteria</taxon>
        <taxon>Pseudomonadati</taxon>
        <taxon>Pseudomonadota</taxon>
        <taxon>Alphaproteobacteria</taxon>
        <taxon>Caulobacterales</taxon>
        <taxon>Caulobacteraceae</taxon>
        <taxon>Brevundimonas</taxon>
    </lineage>
</organism>
<protein>
    <submittedName>
        <fullName evidence="1">Uncharacterized protein</fullName>
    </submittedName>
</protein>
<evidence type="ECO:0000313" key="1">
    <source>
        <dbReference type="EMBL" id="SPU55267.1"/>
    </source>
</evidence>
<evidence type="ECO:0000313" key="2">
    <source>
        <dbReference type="Proteomes" id="UP000251186"/>
    </source>
</evidence>